<feature type="non-terminal residue" evidence="2">
    <location>
        <position position="1"/>
    </location>
</feature>
<evidence type="ECO:0000313" key="3">
    <source>
        <dbReference type="Proteomes" id="UP000663868"/>
    </source>
</evidence>
<accession>A0A820GT98</accession>
<dbReference type="GO" id="GO:0016020">
    <property type="term" value="C:membrane"/>
    <property type="evidence" value="ECO:0007669"/>
    <property type="project" value="UniProtKB-UniRule"/>
</dbReference>
<protein>
    <submittedName>
        <fullName evidence="2">Uncharacterized protein</fullName>
    </submittedName>
</protein>
<name>A0A820GT98_9BILA</name>
<dbReference type="Proteomes" id="UP000663868">
    <property type="component" value="Unassembled WGS sequence"/>
</dbReference>
<reference evidence="2" key="1">
    <citation type="submission" date="2021-02" db="EMBL/GenBank/DDBJ databases">
        <authorList>
            <person name="Nowell W R."/>
        </authorList>
    </citation>
    <scope>NUCLEOTIDE SEQUENCE</scope>
</reference>
<keyword evidence="1" id="KW-0472">Membrane</keyword>
<evidence type="ECO:0000313" key="2">
    <source>
        <dbReference type="EMBL" id="CAF4282480.1"/>
    </source>
</evidence>
<sequence>GPQAFMKGSLPNYLRIGPHSLVSLLLTEFIRKLLGVDSF</sequence>
<proteinExistence type="predicted"/>
<organism evidence="2 3">
    <name type="scientific">Adineta steineri</name>
    <dbReference type="NCBI Taxonomy" id="433720"/>
    <lineage>
        <taxon>Eukaryota</taxon>
        <taxon>Metazoa</taxon>
        <taxon>Spiralia</taxon>
        <taxon>Gnathifera</taxon>
        <taxon>Rotifera</taxon>
        <taxon>Eurotatoria</taxon>
        <taxon>Bdelloidea</taxon>
        <taxon>Adinetida</taxon>
        <taxon>Adinetidae</taxon>
        <taxon>Adineta</taxon>
    </lineage>
</organism>
<dbReference type="AlphaFoldDB" id="A0A820GT98"/>
<gene>
    <name evidence="2" type="ORF">KXQ929_LOCUS44519</name>
</gene>
<comment type="caution">
    <text evidence="2">The sequence shown here is derived from an EMBL/GenBank/DDBJ whole genome shotgun (WGS) entry which is preliminary data.</text>
</comment>
<dbReference type="EMBL" id="CAJOBB010012849">
    <property type="protein sequence ID" value="CAF4282480.1"/>
    <property type="molecule type" value="Genomic_DNA"/>
</dbReference>
<feature type="repeat" description="Solcar" evidence="1">
    <location>
        <begin position="1"/>
        <end position="33"/>
    </location>
</feature>
<keyword evidence="1" id="KW-0812">Transmembrane</keyword>
<dbReference type="PROSITE" id="PS50920">
    <property type="entry name" value="SOLCAR"/>
    <property type="match status" value="1"/>
</dbReference>
<evidence type="ECO:0000256" key="1">
    <source>
        <dbReference type="PROSITE-ProRule" id="PRU00282"/>
    </source>
</evidence>
<dbReference type="InterPro" id="IPR018108">
    <property type="entry name" value="MCP_transmembrane"/>
</dbReference>